<evidence type="ECO:0000313" key="3">
    <source>
        <dbReference type="EMBL" id="ADV67462.1"/>
    </source>
</evidence>
<dbReference type="STRING" id="709986.Deima_1814"/>
<dbReference type="Pfam" id="PF01551">
    <property type="entry name" value="Peptidase_M23"/>
    <property type="match status" value="1"/>
</dbReference>
<dbReference type="EMBL" id="CP002454">
    <property type="protein sequence ID" value="ADV67462.1"/>
    <property type="molecule type" value="Genomic_DNA"/>
</dbReference>
<dbReference type="SMART" id="SM00257">
    <property type="entry name" value="LysM"/>
    <property type="match status" value="2"/>
</dbReference>
<dbReference type="CDD" id="cd12797">
    <property type="entry name" value="M23_peptidase"/>
    <property type="match status" value="1"/>
</dbReference>
<keyword evidence="1" id="KW-0732">Signal</keyword>
<reference evidence="4" key="2">
    <citation type="submission" date="2011-01" db="EMBL/GenBank/DDBJ databases">
        <title>The complete genome of Deinococcus maricopensis DSM 21211.</title>
        <authorList>
            <consortium name="US DOE Joint Genome Institute (JGI-PGF)"/>
            <person name="Lucas S."/>
            <person name="Copeland A."/>
            <person name="Lapidus A."/>
            <person name="Goodwin L."/>
            <person name="Pitluck S."/>
            <person name="Kyrpides N."/>
            <person name="Mavromatis K."/>
            <person name="Pagani I."/>
            <person name="Ivanova N."/>
            <person name="Ovchinnikova G."/>
            <person name="Zeytun A."/>
            <person name="Detter J.C."/>
            <person name="Han C."/>
            <person name="Land M."/>
            <person name="Hauser L."/>
            <person name="Markowitz V."/>
            <person name="Cheng J.-F."/>
            <person name="Hugenholtz P."/>
            <person name="Woyke T."/>
            <person name="Wu D."/>
            <person name="Pukall R."/>
            <person name="Gehrich-Schroeter G."/>
            <person name="Brambilla E."/>
            <person name="Klenk H.-P."/>
            <person name="Eisen J.A."/>
        </authorList>
    </citation>
    <scope>NUCLEOTIDE SEQUENCE [LARGE SCALE GENOMIC DNA]</scope>
    <source>
        <strain evidence="4">DSM 21211 / LMG 22137 / NRRL B-23946 / LB-34</strain>
    </source>
</reference>
<dbReference type="Gene3D" id="2.70.70.10">
    <property type="entry name" value="Glucose Permease (Domain IIA)"/>
    <property type="match status" value="1"/>
</dbReference>
<dbReference type="InterPro" id="IPR016047">
    <property type="entry name" value="M23ase_b-sheet_dom"/>
</dbReference>
<feature type="chain" id="PRO_5003228474" evidence="1">
    <location>
        <begin position="21"/>
        <end position="445"/>
    </location>
</feature>
<feature type="domain" description="LysM" evidence="2">
    <location>
        <begin position="107"/>
        <end position="152"/>
    </location>
</feature>
<evidence type="ECO:0000256" key="1">
    <source>
        <dbReference type="SAM" id="SignalP"/>
    </source>
</evidence>
<feature type="signal peptide" evidence="1">
    <location>
        <begin position="1"/>
        <end position="20"/>
    </location>
</feature>
<dbReference type="InterPro" id="IPR050570">
    <property type="entry name" value="Cell_wall_metabolism_enzyme"/>
</dbReference>
<protein>
    <submittedName>
        <fullName evidence="3">Peptidase M23</fullName>
    </submittedName>
</protein>
<dbReference type="eggNOG" id="COG0739">
    <property type="taxonomic scope" value="Bacteria"/>
</dbReference>
<reference evidence="3 4" key="1">
    <citation type="journal article" date="2011" name="Stand. Genomic Sci.">
        <title>Complete genome sequence of Deinococcus maricopensis type strain (LB-34).</title>
        <authorList>
            <person name="Pukall R."/>
            <person name="Zeytun A."/>
            <person name="Lucas S."/>
            <person name="Lapidus A."/>
            <person name="Hammon N."/>
            <person name="Deshpande S."/>
            <person name="Nolan M."/>
            <person name="Cheng J.F."/>
            <person name="Pitluck S."/>
            <person name="Liolios K."/>
            <person name="Pagani I."/>
            <person name="Mikhailova N."/>
            <person name="Ivanova N."/>
            <person name="Mavromatis K."/>
            <person name="Pati A."/>
            <person name="Tapia R."/>
            <person name="Han C."/>
            <person name="Goodwin L."/>
            <person name="Chen A."/>
            <person name="Palaniappan K."/>
            <person name="Land M."/>
            <person name="Hauser L."/>
            <person name="Chang Y.J."/>
            <person name="Jeffries C.D."/>
            <person name="Brambilla E.M."/>
            <person name="Rohde M."/>
            <person name="Goker M."/>
            <person name="Detter J.C."/>
            <person name="Woyke T."/>
            <person name="Bristow J."/>
            <person name="Eisen J.A."/>
            <person name="Markowitz V."/>
            <person name="Hugenholtz P."/>
            <person name="Kyrpides N.C."/>
            <person name="Klenk H.P."/>
        </authorList>
    </citation>
    <scope>NUCLEOTIDE SEQUENCE [LARGE SCALE GENOMIC DNA]</scope>
    <source>
        <strain evidence="4">DSM 21211 / LMG 22137 / NRRL B-23946 / LB-34</strain>
    </source>
</reference>
<proteinExistence type="predicted"/>
<dbReference type="eggNOG" id="COG1388">
    <property type="taxonomic scope" value="Bacteria"/>
</dbReference>
<dbReference type="InterPro" id="IPR036779">
    <property type="entry name" value="LysM_dom_sf"/>
</dbReference>
<dbReference type="AlphaFoldDB" id="E8U8S3"/>
<dbReference type="Gene3D" id="3.10.350.10">
    <property type="entry name" value="LysM domain"/>
    <property type="match status" value="1"/>
</dbReference>
<dbReference type="Pfam" id="PF01476">
    <property type="entry name" value="LysM"/>
    <property type="match status" value="1"/>
</dbReference>
<dbReference type="Proteomes" id="UP000008635">
    <property type="component" value="Chromosome"/>
</dbReference>
<evidence type="ECO:0000313" key="4">
    <source>
        <dbReference type="Proteomes" id="UP000008635"/>
    </source>
</evidence>
<accession>E8U8S3</accession>
<dbReference type="PANTHER" id="PTHR21666">
    <property type="entry name" value="PEPTIDASE-RELATED"/>
    <property type="match status" value="1"/>
</dbReference>
<dbReference type="SUPFAM" id="SSF51261">
    <property type="entry name" value="Duplicated hybrid motif"/>
    <property type="match status" value="1"/>
</dbReference>
<dbReference type="SUPFAM" id="SSF54106">
    <property type="entry name" value="LysM domain"/>
    <property type="match status" value="1"/>
</dbReference>
<dbReference type="InterPro" id="IPR011055">
    <property type="entry name" value="Dup_hybrid_motif"/>
</dbReference>
<organism evidence="3 4">
    <name type="scientific">Deinococcus maricopensis (strain DSM 21211 / LMG 22137 / NRRL B-23946 / LB-34)</name>
    <dbReference type="NCBI Taxonomy" id="709986"/>
    <lineage>
        <taxon>Bacteria</taxon>
        <taxon>Thermotogati</taxon>
        <taxon>Deinococcota</taxon>
        <taxon>Deinococci</taxon>
        <taxon>Deinococcales</taxon>
        <taxon>Deinococcaceae</taxon>
        <taxon>Deinococcus</taxon>
    </lineage>
</organism>
<sequence precursor="true">MPKPFRRLFALFTLSLIAHAPAVPLLSPPDLGQAALPLTMQRLQTTPTSGYVYAISERGDRPRDIAEEYGVDPASLGVNPDAPLTAGTVVKFKVSVDADTRLPPGVVTYTVRAGDTLARVARRFDLTTTDLVSANLDTQSLDDLVVGDTLLIPTRETGLLVRVKPGQTALELIRAYRADPVAVARANSIVAPQELRTGDHLLLPGVRADSLMDELLARRARAVENERRQRIQAQYEKYLAYQEAVHERRLREKYARQAQYEKYLAYMNSPERRRAQERYARQAAYEKYLAAQQERQQLAARTAAVASAAPVVRSASSASGTRLAWPMRSFRLTSMFGERDIEFHKEFFHGGIDLAAPYGTPIYAATGGVVREAGPGAFGLNVWTDSGNDTFIYGHMSRTAVRAGQTVEQGQLLGYVGCSGICTGPHLHFEVRVGGRAIDPMGLLP</sequence>
<dbReference type="InterPro" id="IPR018392">
    <property type="entry name" value="LysM"/>
</dbReference>
<dbReference type="PROSITE" id="PS51782">
    <property type="entry name" value="LYSM"/>
    <property type="match status" value="1"/>
</dbReference>
<dbReference type="GO" id="GO:0004222">
    <property type="term" value="F:metalloendopeptidase activity"/>
    <property type="evidence" value="ECO:0007669"/>
    <property type="project" value="TreeGrafter"/>
</dbReference>
<gene>
    <name evidence="3" type="ordered locus">Deima_1814</name>
</gene>
<dbReference type="CDD" id="cd00118">
    <property type="entry name" value="LysM"/>
    <property type="match status" value="1"/>
</dbReference>
<dbReference type="PANTHER" id="PTHR21666:SF270">
    <property type="entry name" value="MUREIN HYDROLASE ACTIVATOR ENVC"/>
    <property type="match status" value="1"/>
</dbReference>
<keyword evidence="4" id="KW-1185">Reference proteome</keyword>
<name>E8U8S3_DEIML</name>
<dbReference type="KEGG" id="dmr:Deima_1814"/>
<dbReference type="HOGENOM" id="CLU_694316_0_0_0"/>
<dbReference type="RefSeq" id="WP_013556967.1">
    <property type="nucleotide sequence ID" value="NC_014958.1"/>
</dbReference>
<evidence type="ECO:0000259" key="2">
    <source>
        <dbReference type="PROSITE" id="PS51782"/>
    </source>
</evidence>